<dbReference type="Proteomes" id="UP000031036">
    <property type="component" value="Unassembled WGS sequence"/>
</dbReference>
<gene>
    <name evidence="2" type="ORF">Tcan_04608</name>
</gene>
<feature type="region of interest" description="Disordered" evidence="1">
    <location>
        <begin position="165"/>
        <end position="185"/>
    </location>
</feature>
<comment type="caution">
    <text evidence="2">The sequence shown here is derived from an EMBL/GenBank/DDBJ whole genome shotgun (WGS) entry which is preliminary data.</text>
</comment>
<feature type="compositionally biased region" description="Polar residues" evidence="1">
    <location>
        <begin position="202"/>
        <end position="235"/>
    </location>
</feature>
<dbReference type="EMBL" id="JPKZ01000349">
    <property type="protein sequence ID" value="KHN87711.1"/>
    <property type="molecule type" value="Genomic_DNA"/>
</dbReference>
<dbReference type="STRING" id="6265.A0A0B2VW07"/>
<keyword evidence="3" id="KW-1185">Reference proteome</keyword>
<feature type="compositionally biased region" description="Polar residues" evidence="1">
    <location>
        <begin position="171"/>
        <end position="181"/>
    </location>
</feature>
<dbReference type="InterPro" id="IPR003903">
    <property type="entry name" value="UIM_dom"/>
</dbReference>
<accession>A0A0B2VW07</accession>
<evidence type="ECO:0000313" key="3">
    <source>
        <dbReference type="Proteomes" id="UP000031036"/>
    </source>
</evidence>
<reference evidence="2 3" key="1">
    <citation type="submission" date="2014-11" db="EMBL/GenBank/DDBJ databases">
        <title>Genetic blueprint of the zoonotic pathogen Toxocara canis.</title>
        <authorList>
            <person name="Zhu X.-Q."/>
            <person name="Korhonen P.K."/>
            <person name="Cai H."/>
            <person name="Young N.D."/>
            <person name="Nejsum P."/>
            <person name="von Samson-Himmelstjerna G."/>
            <person name="Boag P.R."/>
            <person name="Tan P."/>
            <person name="Li Q."/>
            <person name="Min J."/>
            <person name="Yang Y."/>
            <person name="Wang X."/>
            <person name="Fang X."/>
            <person name="Hall R.S."/>
            <person name="Hofmann A."/>
            <person name="Sternberg P.W."/>
            <person name="Jex A.R."/>
            <person name="Gasser R.B."/>
        </authorList>
    </citation>
    <scope>NUCLEOTIDE SEQUENCE [LARGE SCALE GENOMIC DNA]</scope>
    <source>
        <strain evidence="2">PN_DK_2014</strain>
    </source>
</reference>
<dbReference type="AlphaFoldDB" id="A0A0B2VW07"/>
<sequence length="271" mass="28710">MCWSKLLPGQSYRQGRGSNLLIAPRGDSLTDKLLSSPICRGEDGAAPIPSFAALTAGTATDSAENDPELAMIDLSRDSDETEDVISLTFGRLLDKQVTGTDPSLLPEDQQLEWALRLSMQGSCTGTGRHPISTASATFPLSASEQSTAAANVTTLPVGRQVEIDIKPPSAESRQSSVTGTDPSLLPEDQQLEWALRLSMQGSCTGTGRHPISSTAPATFPLSASEQSTAAANVTTLPVGRQVEIDIKPPSAESRQSSDKKNAEKPDEVHKR</sequence>
<dbReference type="Pfam" id="PF02809">
    <property type="entry name" value="UIM"/>
    <property type="match status" value="2"/>
</dbReference>
<evidence type="ECO:0000313" key="2">
    <source>
        <dbReference type="EMBL" id="KHN87711.1"/>
    </source>
</evidence>
<protein>
    <submittedName>
        <fullName evidence="2">Uncharacterized protein</fullName>
    </submittedName>
</protein>
<feature type="region of interest" description="Disordered" evidence="1">
    <location>
        <begin position="202"/>
        <end position="271"/>
    </location>
</feature>
<organism evidence="2 3">
    <name type="scientific">Toxocara canis</name>
    <name type="common">Canine roundworm</name>
    <dbReference type="NCBI Taxonomy" id="6265"/>
    <lineage>
        <taxon>Eukaryota</taxon>
        <taxon>Metazoa</taxon>
        <taxon>Ecdysozoa</taxon>
        <taxon>Nematoda</taxon>
        <taxon>Chromadorea</taxon>
        <taxon>Rhabditida</taxon>
        <taxon>Spirurina</taxon>
        <taxon>Ascaridomorpha</taxon>
        <taxon>Ascaridoidea</taxon>
        <taxon>Toxocaridae</taxon>
        <taxon>Toxocara</taxon>
    </lineage>
</organism>
<proteinExistence type="predicted"/>
<name>A0A0B2VW07_TOXCA</name>
<dbReference type="SMART" id="SM00726">
    <property type="entry name" value="UIM"/>
    <property type="match status" value="2"/>
</dbReference>
<evidence type="ECO:0000256" key="1">
    <source>
        <dbReference type="SAM" id="MobiDB-lite"/>
    </source>
</evidence>
<feature type="compositionally biased region" description="Basic and acidic residues" evidence="1">
    <location>
        <begin position="255"/>
        <end position="271"/>
    </location>
</feature>
<dbReference type="OrthoDB" id="1731724at2759"/>